<dbReference type="AlphaFoldDB" id="A0AAJ0GKZ0"/>
<proteinExistence type="predicted"/>
<dbReference type="Proteomes" id="UP001273166">
    <property type="component" value="Unassembled WGS sequence"/>
</dbReference>
<dbReference type="RefSeq" id="XP_062717649.1">
    <property type="nucleotide sequence ID" value="XM_062868159.1"/>
</dbReference>
<evidence type="ECO:0000313" key="2">
    <source>
        <dbReference type="EMBL" id="KAK3301869.1"/>
    </source>
</evidence>
<reference evidence="2" key="2">
    <citation type="submission" date="2023-06" db="EMBL/GenBank/DDBJ databases">
        <authorList>
            <consortium name="Lawrence Berkeley National Laboratory"/>
            <person name="Mondo S.J."/>
            <person name="Hensen N."/>
            <person name="Bonometti L."/>
            <person name="Westerberg I."/>
            <person name="Brannstrom I.O."/>
            <person name="Guillou S."/>
            <person name="Cros-Aarteil S."/>
            <person name="Calhoun S."/>
            <person name="Haridas S."/>
            <person name="Kuo A."/>
            <person name="Pangilinan J."/>
            <person name="Riley R."/>
            <person name="Labutti K."/>
            <person name="Andreopoulos B."/>
            <person name="Lipzen A."/>
            <person name="Chen C."/>
            <person name="Yanf M."/>
            <person name="Daum C."/>
            <person name="Ng V."/>
            <person name="Clum A."/>
            <person name="Steindorff A."/>
            <person name="Ohm R."/>
            <person name="Martin F."/>
            <person name="Silar P."/>
            <person name="Natvig D."/>
            <person name="Lalanne C."/>
            <person name="Gautier V."/>
            <person name="Ament-Velasquez S.L."/>
            <person name="Kruys A."/>
            <person name="Hutchinson M.I."/>
            <person name="Powell A.J."/>
            <person name="Barry K."/>
            <person name="Miller A.N."/>
            <person name="Grigoriev I.V."/>
            <person name="Debuchy R."/>
            <person name="Gladieux P."/>
            <person name="Thoren M.H."/>
            <person name="Johannesson H."/>
        </authorList>
    </citation>
    <scope>NUCLEOTIDE SEQUENCE</scope>
    <source>
        <strain evidence="2">CBS 333.67</strain>
    </source>
</reference>
<keyword evidence="1" id="KW-1133">Transmembrane helix</keyword>
<evidence type="ECO:0000313" key="3">
    <source>
        <dbReference type="Proteomes" id="UP001273166"/>
    </source>
</evidence>
<accession>A0AAJ0GKZ0</accession>
<evidence type="ECO:0000256" key="1">
    <source>
        <dbReference type="SAM" id="Phobius"/>
    </source>
</evidence>
<name>A0AAJ0GKZ0_9PEZI</name>
<comment type="caution">
    <text evidence="2">The sequence shown here is derived from an EMBL/GenBank/DDBJ whole genome shotgun (WGS) entry which is preliminary data.</text>
</comment>
<keyword evidence="1" id="KW-0812">Transmembrane</keyword>
<protein>
    <submittedName>
        <fullName evidence="2">Uncharacterized protein</fullName>
    </submittedName>
</protein>
<organism evidence="2 3">
    <name type="scientific">Chaetomium strumarium</name>
    <dbReference type="NCBI Taxonomy" id="1170767"/>
    <lineage>
        <taxon>Eukaryota</taxon>
        <taxon>Fungi</taxon>
        <taxon>Dikarya</taxon>
        <taxon>Ascomycota</taxon>
        <taxon>Pezizomycotina</taxon>
        <taxon>Sordariomycetes</taxon>
        <taxon>Sordariomycetidae</taxon>
        <taxon>Sordariales</taxon>
        <taxon>Chaetomiaceae</taxon>
        <taxon>Chaetomium</taxon>
    </lineage>
</organism>
<keyword evidence="1" id="KW-0472">Membrane</keyword>
<feature type="transmembrane region" description="Helical" evidence="1">
    <location>
        <begin position="58"/>
        <end position="91"/>
    </location>
</feature>
<gene>
    <name evidence="2" type="ORF">B0T15DRAFT_515109</name>
</gene>
<sequence length="119" mass="13581">MSQKARRRRIQALFDNGDLADYVYWGDRLAAPHALMRERPPRNVFERWMKWQTSESNAFAVALAALLISVVVGILSLALAAFQAWIAWVAWRGSVADSDDETTALLREIADLLRQRPLR</sequence>
<reference evidence="2" key="1">
    <citation type="journal article" date="2023" name="Mol. Phylogenet. Evol.">
        <title>Genome-scale phylogeny and comparative genomics of the fungal order Sordariales.</title>
        <authorList>
            <person name="Hensen N."/>
            <person name="Bonometti L."/>
            <person name="Westerberg I."/>
            <person name="Brannstrom I.O."/>
            <person name="Guillou S."/>
            <person name="Cros-Aarteil S."/>
            <person name="Calhoun S."/>
            <person name="Haridas S."/>
            <person name="Kuo A."/>
            <person name="Mondo S."/>
            <person name="Pangilinan J."/>
            <person name="Riley R."/>
            <person name="LaButti K."/>
            <person name="Andreopoulos B."/>
            <person name="Lipzen A."/>
            <person name="Chen C."/>
            <person name="Yan M."/>
            <person name="Daum C."/>
            <person name="Ng V."/>
            <person name="Clum A."/>
            <person name="Steindorff A."/>
            <person name="Ohm R.A."/>
            <person name="Martin F."/>
            <person name="Silar P."/>
            <person name="Natvig D.O."/>
            <person name="Lalanne C."/>
            <person name="Gautier V."/>
            <person name="Ament-Velasquez S.L."/>
            <person name="Kruys A."/>
            <person name="Hutchinson M.I."/>
            <person name="Powell A.J."/>
            <person name="Barry K."/>
            <person name="Miller A.N."/>
            <person name="Grigoriev I.V."/>
            <person name="Debuchy R."/>
            <person name="Gladieux P."/>
            <person name="Hiltunen Thoren M."/>
            <person name="Johannesson H."/>
        </authorList>
    </citation>
    <scope>NUCLEOTIDE SEQUENCE</scope>
    <source>
        <strain evidence="2">CBS 333.67</strain>
    </source>
</reference>
<dbReference type="GeneID" id="87886988"/>
<keyword evidence="3" id="KW-1185">Reference proteome</keyword>
<dbReference type="EMBL" id="JAUDZG010000008">
    <property type="protein sequence ID" value="KAK3301869.1"/>
    <property type="molecule type" value="Genomic_DNA"/>
</dbReference>